<dbReference type="Proteomes" id="UP001183388">
    <property type="component" value="Unassembled WGS sequence"/>
</dbReference>
<protein>
    <submittedName>
        <fullName evidence="2">DUF397 domain-containing protein</fullName>
    </submittedName>
</protein>
<proteinExistence type="predicted"/>
<dbReference type="EMBL" id="JAVREN010000044">
    <property type="protein sequence ID" value="MDT0309715.1"/>
    <property type="molecule type" value="Genomic_DNA"/>
</dbReference>
<evidence type="ECO:0000313" key="3">
    <source>
        <dbReference type="Proteomes" id="UP001183388"/>
    </source>
</evidence>
<dbReference type="InterPro" id="IPR007278">
    <property type="entry name" value="DUF397"/>
</dbReference>
<organism evidence="2 3">
    <name type="scientific">Streptomyces boetiae</name>
    <dbReference type="NCBI Taxonomy" id="3075541"/>
    <lineage>
        <taxon>Bacteria</taxon>
        <taxon>Bacillati</taxon>
        <taxon>Actinomycetota</taxon>
        <taxon>Actinomycetes</taxon>
        <taxon>Kitasatosporales</taxon>
        <taxon>Streptomycetaceae</taxon>
        <taxon>Streptomyces</taxon>
    </lineage>
</organism>
<feature type="domain" description="DUF397" evidence="1">
    <location>
        <begin position="13"/>
        <end position="34"/>
    </location>
</feature>
<evidence type="ECO:0000313" key="2">
    <source>
        <dbReference type="EMBL" id="MDT0309715.1"/>
    </source>
</evidence>
<evidence type="ECO:0000259" key="1">
    <source>
        <dbReference type="Pfam" id="PF04149"/>
    </source>
</evidence>
<keyword evidence="3" id="KW-1185">Reference proteome</keyword>
<dbReference type="Pfam" id="PF04149">
    <property type="entry name" value="DUF397"/>
    <property type="match status" value="2"/>
</dbReference>
<reference evidence="3" key="1">
    <citation type="submission" date="2023-07" db="EMBL/GenBank/DDBJ databases">
        <title>30 novel species of actinomycetes from the DSMZ collection.</title>
        <authorList>
            <person name="Nouioui I."/>
        </authorList>
    </citation>
    <scope>NUCLEOTIDE SEQUENCE [LARGE SCALE GENOMIC DNA]</scope>
    <source>
        <strain evidence="3">DSM 44917</strain>
    </source>
</reference>
<gene>
    <name evidence="2" type="ORF">RM780_22540</name>
</gene>
<comment type="caution">
    <text evidence="2">The sequence shown here is derived from an EMBL/GenBank/DDBJ whole genome shotgun (WGS) entry which is preliminary data.</text>
</comment>
<feature type="domain" description="DUF397" evidence="1">
    <location>
        <begin position="37"/>
        <end position="91"/>
    </location>
</feature>
<accession>A0ABU2LDR3</accession>
<name>A0ABU2LDR3_9ACTN</name>
<dbReference type="RefSeq" id="WP_311632679.1">
    <property type="nucleotide sequence ID" value="NZ_JAVREN010000044.1"/>
</dbReference>
<sequence length="92" mass="9704">MTSNRTVDLSAIEWVKSSYSGGNGGQCVETARTPIPADWFKSSYSEGDGGECVETSRSLLPSHLVPVRDSKVATGPVLTVSVPAWAAFLSSL</sequence>